<protein>
    <submittedName>
        <fullName evidence="1">Uncharacterized protein</fullName>
    </submittedName>
</protein>
<sequence length="124" mass="14052">MDCLYYAHEHYGPYGEQRKYLEREGGRPLFPDNVAIIEFDAKPFNDGFLCEYQVKTIVGETLGFERFFNETKIEAEARLLALEKAVIVANTYKSHVMTLVGGKLSSDIATVLKIKITIAKENAE</sequence>
<gene>
    <name evidence="1" type="ordered locus">BpOF4_04475</name>
</gene>
<dbReference type="AlphaFoldDB" id="D3FYS6"/>
<dbReference type="EMBL" id="CP001878">
    <property type="protein sequence ID" value="ADC48959.1"/>
    <property type="molecule type" value="Genomic_DNA"/>
</dbReference>
<organism evidence="1 2">
    <name type="scientific">Alkalihalophilus pseudofirmus (strain ATCC BAA-2126 / JCM 17055 / OF4)</name>
    <name type="common">Bacillus pseudofirmus</name>
    <dbReference type="NCBI Taxonomy" id="398511"/>
    <lineage>
        <taxon>Bacteria</taxon>
        <taxon>Bacillati</taxon>
        <taxon>Bacillota</taxon>
        <taxon>Bacilli</taxon>
        <taxon>Bacillales</taxon>
        <taxon>Bacillaceae</taxon>
        <taxon>Alkalihalophilus</taxon>
    </lineage>
</organism>
<reference evidence="1 2" key="1">
    <citation type="journal article" date="2011" name="Environ. Microbiol.">
        <title>Genome of alkaliphilic Bacillus pseudofirmus OF4 reveals adaptations that support the ability to grow in an external pH range from 7.5 to 11.4.</title>
        <authorList>
            <person name="Janto B."/>
            <person name="Ahmed A."/>
            <person name="Ito M."/>
            <person name="Liu J."/>
            <person name="Hicks D.B."/>
            <person name="Pagni S."/>
            <person name="Fackelmayer O.J."/>
            <person name="Smith T.A."/>
            <person name="Earl J."/>
            <person name="Elbourne L.D."/>
            <person name="Hassan K."/>
            <person name="Paulsen I.T."/>
            <person name="Kolsto A.B."/>
            <person name="Tourasse N.J."/>
            <person name="Ehrlich G.D."/>
            <person name="Boissy R."/>
            <person name="Ivey D.M."/>
            <person name="Li G."/>
            <person name="Xue Y."/>
            <person name="Ma Y."/>
            <person name="Hu F.Z."/>
            <person name="Krulwich T.A."/>
        </authorList>
    </citation>
    <scope>NUCLEOTIDE SEQUENCE [LARGE SCALE GENOMIC DNA]</scope>
    <source>
        <strain evidence="2">ATCC BAA-2126 / JCM 17055 / OF4</strain>
    </source>
</reference>
<evidence type="ECO:0000313" key="1">
    <source>
        <dbReference type="EMBL" id="ADC48959.1"/>
    </source>
</evidence>
<dbReference type="STRING" id="398511.BpOF4_04475"/>
<dbReference type="KEGG" id="bpf:BpOF4_04475"/>
<evidence type="ECO:0000313" key="2">
    <source>
        <dbReference type="Proteomes" id="UP000001544"/>
    </source>
</evidence>
<proteinExistence type="predicted"/>
<keyword evidence="2" id="KW-1185">Reference proteome</keyword>
<dbReference type="Proteomes" id="UP000001544">
    <property type="component" value="Chromosome"/>
</dbReference>
<dbReference type="RefSeq" id="WP_012960233.1">
    <property type="nucleotide sequence ID" value="NC_013791.2"/>
</dbReference>
<accession>D3FYS6</accession>
<name>D3FYS6_ALKPO</name>
<dbReference type="HOGENOM" id="CLU_1999346_0_0_9"/>